<evidence type="ECO:0000259" key="2">
    <source>
        <dbReference type="PROSITE" id="PS51471"/>
    </source>
</evidence>
<feature type="domain" description="Fe2OG dioxygenase" evidence="2">
    <location>
        <begin position="199"/>
        <end position="298"/>
    </location>
</feature>
<dbReference type="GO" id="GO:0016491">
    <property type="term" value="F:oxidoreductase activity"/>
    <property type="evidence" value="ECO:0007669"/>
    <property type="project" value="UniProtKB-KW"/>
</dbReference>
<dbReference type="AlphaFoldDB" id="A0AAV5GNH5"/>
<accession>A0AAV5GNH5</accession>
<proteinExistence type="inferred from homology"/>
<dbReference type="InterPro" id="IPR027443">
    <property type="entry name" value="IPNS-like_sf"/>
</dbReference>
<keyword evidence="1" id="KW-0560">Oxidoreductase</keyword>
<dbReference type="Pfam" id="PF03171">
    <property type="entry name" value="2OG-FeII_Oxy"/>
    <property type="match status" value="1"/>
</dbReference>
<comment type="caution">
    <text evidence="3">The sequence shown here is derived from an EMBL/GenBank/DDBJ whole genome shotgun (WGS) entry which is preliminary data.</text>
</comment>
<keyword evidence="4" id="KW-1185">Reference proteome</keyword>
<organism evidence="3 4">
    <name type="scientific">Rhodotorula paludigena</name>
    <dbReference type="NCBI Taxonomy" id="86838"/>
    <lineage>
        <taxon>Eukaryota</taxon>
        <taxon>Fungi</taxon>
        <taxon>Dikarya</taxon>
        <taxon>Basidiomycota</taxon>
        <taxon>Pucciniomycotina</taxon>
        <taxon>Microbotryomycetes</taxon>
        <taxon>Sporidiobolales</taxon>
        <taxon>Sporidiobolaceae</taxon>
        <taxon>Rhodotorula</taxon>
    </lineage>
</organism>
<dbReference type="PROSITE" id="PS51471">
    <property type="entry name" value="FE2OG_OXY"/>
    <property type="match status" value="1"/>
</dbReference>
<sequence length="365" mass="40126">MSKFVDYTGKERAIRSAKGRAAGAFDEVPVIDIRPAIAEGASDEARAAVAAQIKHAGENVGFMYLAGHGIPEEVQLKAFQQARLFFEQDLGAKRQLDFKKSPVFRGYEGLAGNAQGDRKEAFNWGYEPSADPLNPSNEDVVEDATAGSGKNVWPSLDSPAGGLRDAILDYYGQALVLGRKVIRLFALALDLPEDTFDKSFAVPGVLGRILHYPPQPPSDAEAIGVNQHTDIEILTLNTEKYNTQAGEWLEVPPIPGTLVCNVGDMLARWTNDRFISTVHRVVNRTGQQRYSMPCFFGPNYSTMIETFSQCLAPGETSKYEPIRAGEVGYVWRRLARSRLGRKYDEKEKLEDAVKIDSAVPVTAVA</sequence>
<evidence type="ECO:0000313" key="3">
    <source>
        <dbReference type="EMBL" id="GJN94130.1"/>
    </source>
</evidence>
<evidence type="ECO:0000256" key="1">
    <source>
        <dbReference type="RuleBase" id="RU003682"/>
    </source>
</evidence>
<dbReference type="InterPro" id="IPR026992">
    <property type="entry name" value="DIOX_N"/>
</dbReference>
<dbReference type="InterPro" id="IPR050231">
    <property type="entry name" value="Iron_ascorbate_oxido_reductase"/>
</dbReference>
<name>A0AAV5GNH5_9BASI</name>
<dbReference type="GO" id="GO:0046872">
    <property type="term" value="F:metal ion binding"/>
    <property type="evidence" value="ECO:0007669"/>
    <property type="project" value="UniProtKB-KW"/>
</dbReference>
<dbReference type="Proteomes" id="UP001342314">
    <property type="component" value="Unassembled WGS sequence"/>
</dbReference>
<dbReference type="Pfam" id="PF14226">
    <property type="entry name" value="DIOX_N"/>
    <property type="match status" value="1"/>
</dbReference>
<dbReference type="SUPFAM" id="SSF51197">
    <property type="entry name" value="Clavaminate synthase-like"/>
    <property type="match status" value="1"/>
</dbReference>
<dbReference type="Gene3D" id="2.60.120.330">
    <property type="entry name" value="B-lactam Antibiotic, Isopenicillin N Synthase, Chain"/>
    <property type="match status" value="1"/>
</dbReference>
<dbReference type="InterPro" id="IPR044861">
    <property type="entry name" value="IPNS-like_FE2OG_OXY"/>
</dbReference>
<comment type="similarity">
    <text evidence="1">Belongs to the iron/ascorbate-dependent oxidoreductase family.</text>
</comment>
<evidence type="ECO:0000313" key="4">
    <source>
        <dbReference type="Proteomes" id="UP001342314"/>
    </source>
</evidence>
<dbReference type="InterPro" id="IPR005123">
    <property type="entry name" value="Oxoglu/Fe-dep_dioxygenase_dom"/>
</dbReference>
<protein>
    <recommendedName>
        <fullName evidence="2">Fe2OG dioxygenase domain-containing protein</fullName>
    </recommendedName>
</protein>
<dbReference type="PANTHER" id="PTHR47990">
    <property type="entry name" value="2-OXOGLUTARATE (2OG) AND FE(II)-DEPENDENT OXYGENASE SUPERFAMILY PROTEIN-RELATED"/>
    <property type="match status" value="1"/>
</dbReference>
<reference evidence="3 4" key="1">
    <citation type="submission" date="2021-12" db="EMBL/GenBank/DDBJ databases">
        <title>High titer production of polyol ester of fatty acids by Rhodotorula paludigena BS15 towards product separation-free biomass refinery.</title>
        <authorList>
            <person name="Mano J."/>
            <person name="Ono H."/>
            <person name="Tanaka T."/>
            <person name="Naito K."/>
            <person name="Sushida H."/>
            <person name="Ike M."/>
            <person name="Tokuyasu K."/>
            <person name="Kitaoka M."/>
        </authorList>
    </citation>
    <scope>NUCLEOTIDE SEQUENCE [LARGE SCALE GENOMIC DNA]</scope>
    <source>
        <strain evidence="3 4">BS15</strain>
    </source>
</reference>
<gene>
    <name evidence="3" type="ORF">Rhopal_007204-T1</name>
</gene>
<dbReference type="EMBL" id="BQKY01000016">
    <property type="protein sequence ID" value="GJN94130.1"/>
    <property type="molecule type" value="Genomic_DNA"/>
</dbReference>
<keyword evidence="1" id="KW-0479">Metal-binding</keyword>
<keyword evidence="1" id="KW-0408">Iron</keyword>